<dbReference type="InterPro" id="IPR007892">
    <property type="entry name" value="CHASE4"/>
</dbReference>
<keyword evidence="6" id="KW-0472">Membrane</keyword>
<dbReference type="InterPro" id="IPR043128">
    <property type="entry name" value="Rev_trsase/Diguanyl_cyclase"/>
</dbReference>
<feature type="transmembrane region" description="Helical" evidence="6">
    <location>
        <begin position="270"/>
        <end position="294"/>
    </location>
</feature>
<name>A0A2N5E7L4_9GAMM</name>
<dbReference type="Pfam" id="PF00563">
    <property type="entry name" value="EAL"/>
    <property type="match status" value="1"/>
</dbReference>
<dbReference type="InterPro" id="IPR035919">
    <property type="entry name" value="EAL_sf"/>
</dbReference>
<dbReference type="RefSeq" id="WP_101823599.1">
    <property type="nucleotide sequence ID" value="NZ_PJZH01000004.1"/>
</dbReference>
<dbReference type="SUPFAM" id="SSF141868">
    <property type="entry name" value="EAL domain-like"/>
    <property type="match status" value="1"/>
</dbReference>
<dbReference type="Pfam" id="PF00990">
    <property type="entry name" value="GGDEF"/>
    <property type="match status" value="1"/>
</dbReference>
<evidence type="ECO:0000259" key="8">
    <source>
        <dbReference type="PROSITE" id="PS50887"/>
    </source>
</evidence>
<gene>
    <name evidence="9" type="ORF">CYR32_06585</name>
</gene>
<dbReference type="SUPFAM" id="SSF55073">
    <property type="entry name" value="Nucleotide cyclase"/>
    <property type="match status" value="1"/>
</dbReference>
<dbReference type="InterPro" id="IPR000160">
    <property type="entry name" value="GGDEF_dom"/>
</dbReference>
<keyword evidence="10" id="KW-1185">Reference proteome</keyword>
<dbReference type="Gene3D" id="3.30.70.270">
    <property type="match status" value="1"/>
</dbReference>
<dbReference type="FunFam" id="3.20.20.450:FF:000001">
    <property type="entry name" value="Cyclic di-GMP phosphodiesterase yahA"/>
    <property type="match status" value="1"/>
</dbReference>
<dbReference type="Gene3D" id="3.20.20.450">
    <property type="entry name" value="EAL domain"/>
    <property type="match status" value="1"/>
</dbReference>
<dbReference type="Pfam" id="PF05228">
    <property type="entry name" value="CHASE4"/>
    <property type="match status" value="1"/>
</dbReference>
<feature type="transmembrane region" description="Helical" evidence="6">
    <location>
        <begin position="20"/>
        <end position="41"/>
    </location>
</feature>
<dbReference type="CDD" id="cd01948">
    <property type="entry name" value="EAL"/>
    <property type="match status" value="1"/>
</dbReference>
<accession>A0A2N5E7L4</accession>
<dbReference type="AlphaFoldDB" id="A0A2N5E7L4"/>
<dbReference type="NCBIfam" id="TIGR00254">
    <property type="entry name" value="GGDEF"/>
    <property type="match status" value="1"/>
</dbReference>
<feature type="domain" description="GGDEF" evidence="8">
    <location>
        <begin position="348"/>
        <end position="481"/>
    </location>
</feature>
<evidence type="ECO:0000256" key="2">
    <source>
        <dbReference type="ARBA" id="ARBA00004665"/>
    </source>
</evidence>
<dbReference type="PROSITE" id="PS50883">
    <property type="entry name" value="EAL"/>
    <property type="match status" value="1"/>
</dbReference>
<dbReference type="GO" id="GO:0071732">
    <property type="term" value="P:cellular response to nitric oxide"/>
    <property type="evidence" value="ECO:0007669"/>
    <property type="project" value="UniProtKB-ARBA"/>
</dbReference>
<reference evidence="9 10" key="1">
    <citation type="submission" date="2017-12" db="EMBL/GenBank/DDBJ databases">
        <title>Characterization of six clinical isolates of Enterochimera gen. nov., a novel genus of the Yersiniaciae family and the three species Enterochimera arupensis sp. nov., Enterochimera coloradensis sp. nov, and Enterochimera californica sp. nov.</title>
        <authorList>
            <person name="Rossi A."/>
            <person name="Fisher M."/>
        </authorList>
    </citation>
    <scope>NUCLEOTIDE SEQUENCE [LARGE SCALE GENOMIC DNA]</scope>
    <source>
        <strain evidence="10">2016-Iso4</strain>
    </source>
</reference>
<keyword evidence="6" id="KW-1133">Transmembrane helix</keyword>
<evidence type="ECO:0000256" key="4">
    <source>
        <dbReference type="ARBA" id="ARBA00034247"/>
    </source>
</evidence>
<feature type="domain" description="EAL" evidence="7">
    <location>
        <begin position="490"/>
        <end position="740"/>
    </location>
</feature>
<dbReference type="PANTHER" id="PTHR44757">
    <property type="entry name" value="DIGUANYLATE CYCLASE DGCP"/>
    <property type="match status" value="1"/>
</dbReference>
<dbReference type="GO" id="GO:0052621">
    <property type="term" value="F:diguanylate cyclase activity"/>
    <property type="evidence" value="ECO:0007669"/>
    <property type="project" value="UniProtKB-EC"/>
</dbReference>
<dbReference type="EMBL" id="PJZH01000004">
    <property type="protein sequence ID" value="PLR37472.1"/>
    <property type="molecule type" value="Genomic_DNA"/>
</dbReference>
<keyword evidence="6" id="KW-0812">Transmembrane</keyword>
<organism evidence="9 10">
    <name type="scientific">Chimaeribacter coloradensis</name>
    <dbReference type="NCBI Taxonomy" id="2060068"/>
    <lineage>
        <taxon>Bacteria</taxon>
        <taxon>Pseudomonadati</taxon>
        <taxon>Pseudomonadota</taxon>
        <taxon>Gammaproteobacteria</taxon>
        <taxon>Enterobacterales</taxon>
        <taxon>Yersiniaceae</taxon>
        <taxon>Chimaeribacter</taxon>
    </lineage>
</organism>
<comment type="catalytic activity">
    <reaction evidence="5">
        <text>3',3'-c-di-GMP + H2O = 5'-phosphoguanylyl(3'-&gt;5')guanosine + H(+)</text>
        <dbReference type="Rhea" id="RHEA:24902"/>
        <dbReference type="ChEBI" id="CHEBI:15377"/>
        <dbReference type="ChEBI" id="CHEBI:15378"/>
        <dbReference type="ChEBI" id="CHEBI:58754"/>
        <dbReference type="ChEBI" id="CHEBI:58805"/>
        <dbReference type="EC" id="3.1.4.52"/>
    </reaction>
    <physiologicalReaction direction="left-to-right" evidence="5">
        <dbReference type="Rhea" id="RHEA:24903"/>
    </physiologicalReaction>
</comment>
<dbReference type="SMART" id="SM00052">
    <property type="entry name" value="EAL"/>
    <property type="match status" value="1"/>
</dbReference>
<comment type="pathway">
    <text evidence="2">Purine metabolism; 3',5'-cyclic di-GMP biosynthesis.</text>
</comment>
<comment type="cofactor">
    <cofactor evidence="1">
        <name>Mg(2+)</name>
        <dbReference type="ChEBI" id="CHEBI:18420"/>
    </cofactor>
</comment>
<dbReference type="Proteomes" id="UP000234503">
    <property type="component" value="Unassembled WGS sequence"/>
</dbReference>
<evidence type="ECO:0000256" key="6">
    <source>
        <dbReference type="SAM" id="Phobius"/>
    </source>
</evidence>
<keyword evidence="3" id="KW-0973">c-di-GMP</keyword>
<dbReference type="InterPro" id="IPR001633">
    <property type="entry name" value="EAL_dom"/>
</dbReference>
<dbReference type="InterPro" id="IPR029787">
    <property type="entry name" value="Nucleotide_cyclase"/>
</dbReference>
<dbReference type="PANTHER" id="PTHR44757:SF2">
    <property type="entry name" value="BIOFILM ARCHITECTURE MAINTENANCE PROTEIN MBAA"/>
    <property type="match status" value="1"/>
</dbReference>
<sequence>MLSDLQLPEGFRQRFNRQMLYPLSAVLLIMFLAIGLFLVWLSHHNDRTQQQQEAAIISSSLAYGLTELASQQRSVAGWEPVAQKLREQPLDVTWLNENVGAWLYNMFKHQQVFILSPDNRMVFSSINGMAGDDPRLMPREVVPLLEALRAHAVQATLNGGPGQRLHRPSRAASLTDVAIVEGNPVVFAATPIQGPRWSREAPFTLVSLRLLNDGFVASLSQRSLIHGLHYTARPTTNAHEHSIPLYAKHTDQIGYMTWQPERPGSEMLHYIGPAAALFGVLIIAVMVVMVRTLWHSALNLNKSMIELRASEAQAQHLAFHDVLTGLPNRALLDDRLSHSLALTARNGGFTALLVLDLDRFKNVNDTLGHSAGDGLIKEVASRLSALVRKTDTVARIGGDEFVVVQTDVHDLSDVQALCQRIHAAIERPFVLAGNDTFIGVSIGVALAPADAMERSELMRKADIALYVAKYEGRGHFRYFEQSMDDSVQTRQEIATDLRNALLNNVGLEVHFQPQVDMSGQHVIGLEALLRWQHPTRGTISPDEFIPVAEENGVIIPLGEWVLRQACRASHTWPALFIAVNVSPVQFRSSDFANRIKTIVAEEQADPTHIELEITESVLLNDDDESRHTLMALRDAGFKIALDDFGTGYSSLSYLSRFPVDKIKIDRSFIRNLGEGENSGAIVESVVRLGRAMGLTVTAEGVETEGQMAALTEAGCDEMQGYLFSRAIPQDQLPALLAKSEGNK</sequence>
<evidence type="ECO:0000256" key="1">
    <source>
        <dbReference type="ARBA" id="ARBA00001946"/>
    </source>
</evidence>
<dbReference type="GO" id="GO:0071111">
    <property type="term" value="F:cyclic-guanylate-specific phosphodiesterase activity"/>
    <property type="evidence" value="ECO:0007669"/>
    <property type="project" value="UniProtKB-EC"/>
</dbReference>
<dbReference type="SMART" id="SM00267">
    <property type="entry name" value="GGDEF"/>
    <property type="match status" value="1"/>
</dbReference>
<comment type="catalytic activity">
    <reaction evidence="4">
        <text>2 GTP = 3',3'-c-di-GMP + 2 diphosphate</text>
        <dbReference type="Rhea" id="RHEA:24898"/>
        <dbReference type="ChEBI" id="CHEBI:33019"/>
        <dbReference type="ChEBI" id="CHEBI:37565"/>
        <dbReference type="ChEBI" id="CHEBI:58805"/>
        <dbReference type="EC" id="2.7.7.65"/>
    </reaction>
</comment>
<dbReference type="CDD" id="cd01949">
    <property type="entry name" value="GGDEF"/>
    <property type="match status" value="1"/>
</dbReference>
<dbReference type="FunFam" id="3.30.70.270:FF:000001">
    <property type="entry name" value="Diguanylate cyclase domain protein"/>
    <property type="match status" value="1"/>
</dbReference>
<dbReference type="InterPro" id="IPR052155">
    <property type="entry name" value="Biofilm_reg_signaling"/>
</dbReference>
<protein>
    <submittedName>
        <fullName evidence="9">Bifunctional diguanylate cyclase/phosphodiesterase</fullName>
    </submittedName>
</protein>
<evidence type="ECO:0000313" key="10">
    <source>
        <dbReference type="Proteomes" id="UP000234503"/>
    </source>
</evidence>
<evidence type="ECO:0000256" key="5">
    <source>
        <dbReference type="ARBA" id="ARBA00051114"/>
    </source>
</evidence>
<evidence type="ECO:0000256" key="3">
    <source>
        <dbReference type="ARBA" id="ARBA00022636"/>
    </source>
</evidence>
<evidence type="ECO:0000313" key="9">
    <source>
        <dbReference type="EMBL" id="PLR37472.1"/>
    </source>
</evidence>
<evidence type="ECO:0000259" key="7">
    <source>
        <dbReference type="PROSITE" id="PS50883"/>
    </source>
</evidence>
<proteinExistence type="predicted"/>
<dbReference type="OrthoDB" id="9804951at2"/>
<dbReference type="PROSITE" id="PS50887">
    <property type="entry name" value="GGDEF"/>
    <property type="match status" value="1"/>
</dbReference>
<comment type="caution">
    <text evidence="9">The sequence shown here is derived from an EMBL/GenBank/DDBJ whole genome shotgun (WGS) entry which is preliminary data.</text>
</comment>